<reference evidence="2" key="1">
    <citation type="submission" date="2021-02" db="EMBL/GenBank/DDBJ databases">
        <authorList>
            <person name="Syme A R."/>
            <person name="Syme A R."/>
            <person name="Moolhuijzen P."/>
        </authorList>
    </citation>
    <scope>NUCLEOTIDE SEQUENCE</scope>
    <source>
        <strain evidence="2">W1-1</strain>
    </source>
</reference>
<dbReference type="Proteomes" id="UP000472372">
    <property type="component" value="Chromosome 3"/>
</dbReference>
<protein>
    <submittedName>
        <fullName evidence="2">Uncharacterized protein</fullName>
    </submittedName>
</protein>
<evidence type="ECO:0000313" key="3">
    <source>
        <dbReference type="Proteomes" id="UP000472372"/>
    </source>
</evidence>
<feature type="region of interest" description="Disordered" evidence="1">
    <location>
        <begin position="99"/>
        <end position="123"/>
    </location>
</feature>
<feature type="compositionally biased region" description="Basic and acidic residues" evidence="1">
    <location>
        <begin position="107"/>
        <end position="123"/>
    </location>
</feature>
<evidence type="ECO:0000313" key="2">
    <source>
        <dbReference type="EMBL" id="CAE7023470.1"/>
    </source>
</evidence>
<accession>A0A6S6VM48</accession>
<dbReference type="EMBL" id="HG992979">
    <property type="protein sequence ID" value="CAE7023470.1"/>
    <property type="molecule type" value="Genomic_DNA"/>
</dbReference>
<organism evidence="2 3">
    <name type="scientific">Pyrenophora teres f. teres</name>
    <dbReference type="NCBI Taxonomy" id="97479"/>
    <lineage>
        <taxon>Eukaryota</taxon>
        <taxon>Fungi</taxon>
        <taxon>Dikarya</taxon>
        <taxon>Ascomycota</taxon>
        <taxon>Pezizomycotina</taxon>
        <taxon>Dothideomycetes</taxon>
        <taxon>Pleosporomycetidae</taxon>
        <taxon>Pleosporales</taxon>
        <taxon>Pleosporineae</taxon>
        <taxon>Pleosporaceae</taxon>
        <taxon>Pyrenophora</taxon>
    </lineage>
</organism>
<gene>
    <name evidence="2" type="ORF">PTTW11_03591</name>
</gene>
<dbReference type="AlphaFoldDB" id="A0A6S6VM48"/>
<evidence type="ECO:0000256" key="1">
    <source>
        <dbReference type="SAM" id="MobiDB-lite"/>
    </source>
</evidence>
<name>A0A6S6VM48_9PLEO</name>
<proteinExistence type="predicted"/>
<sequence>MFVRPGGKTKAHKSCCVLPSSRVITGDCSNCAIVRSDVFGPTRSVTCAWLYLCLPLPSIMAHIPSETGRFAHAFHVFNHKHVPHIQASVRWIGRSSKSCEYSSRSTDIGEKRNSRQDAQEQGK</sequence>